<dbReference type="EMBL" id="JAHDVG010000469">
    <property type="protein sequence ID" value="KAH1180813.1"/>
    <property type="molecule type" value="Genomic_DNA"/>
</dbReference>
<reference evidence="2" key="1">
    <citation type="submission" date="2021-09" db="EMBL/GenBank/DDBJ databases">
        <title>The genome of Mauremys mutica provides insights into the evolution of semi-aquatic lifestyle.</title>
        <authorList>
            <person name="Gong S."/>
            <person name="Gao Y."/>
        </authorList>
    </citation>
    <scope>NUCLEOTIDE SEQUENCE</scope>
    <source>
        <strain evidence="2">MM-2020</strain>
        <tissue evidence="2">Muscle</tissue>
    </source>
</reference>
<name>A0A9D3XJ11_9SAUR</name>
<evidence type="ECO:0000313" key="2">
    <source>
        <dbReference type="EMBL" id="KAH1180813.1"/>
    </source>
</evidence>
<comment type="caution">
    <text evidence="2">The sequence shown here is derived from an EMBL/GenBank/DDBJ whole genome shotgun (WGS) entry which is preliminary data.</text>
</comment>
<feature type="region of interest" description="Disordered" evidence="1">
    <location>
        <begin position="233"/>
        <end position="282"/>
    </location>
</feature>
<feature type="region of interest" description="Disordered" evidence="1">
    <location>
        <begin position="355"/>
        <end position="404"/>
    </location>
</feature>
<evidence type="ECO:0000313" key="3">
    <source>
        <dbReference type="Proteomes" id="UP000827986"/>
    </source>
</evidence>
<accession>A0A9D3XJ11</accession>
<feature type="region of interest" description="Disordered" evidence="1">
    <location>
        <begin position="1"/>
        <end position="21"/>
    </location>
</feature>
<gene>
    <name evidence="2" type="ORF">KIL84_001747</name>
</gene>
<proteinExistence type="predicted"/>
<keyword evidence="3" id="KW-1185">Reference proteome</keyword>
<dbReference type="AlphaFoldDB" id="A0A9D3XJ11"/>
<dbReference type="Proteomes" id="UP000827986">
    <property type="component" value="Unassembled WGS sequence"/>
</dbReference>
<sequence length="487" mass="52423">METQRCVCSEPTHRATGPESHGNAVLRVLGTRPPCDRPREPWKRSAACARNPAPVQQAPRAVETQRCVCSEPGPCATGPESRGNPVLCVLGTCPRATGPESCANPVLRVLRTDPPCDRPRELSRPRAACTQNRPAVQRAQEPWKLSAACAQNPAPVQQAPRAVETQRCVCSEPGPRATGPESRGNAALRVLGTRPSCDRPREPWKRSAACARNPAPVRQAPRAVETQRCVCSEPGPRATGPESRGNPALRVLGTRPPCDRPREPWKPSAACARNPAPVRQAPRAVETQRCVCSEPGPRATGPESRGNPALRVLGTRPPCDRPREPWKLSAACARNSALVRQAPRAVETQRCVCSEPGPRATGPESRGNPALRVLGTRPPCNRPQEPWKRSAACAQNPPTVRQAPRAVERQRCVCSEPGPRATGPESRGKAALRVLGTRPSCDRPREPWKRSAACARNPALVQPAPRAVETQRCVCSEPGPRATGPCP</sequence>
<organism evidence="2 3">
    <name type="scientific">Mauremys mutica</name>
    <name type="common">yellowpond turtle</name>
    <dbReference type="NCBI Taxonomy" id="74926"/>
    <lineage>
        <taxon>Eukaryota</taxon>
        <taxon>Metazoa</taxon>
        <taxon>Chordata</taxon>
        <taxon>Craniata</taxon>
        <taxon>Vertebrata</taxon>
        <taxon>Euteleostomi</taxon>
        <taxon>Archelosauria</taxon>
        <taxon>Testudinata</taxon>
        <taxon>Testudines</taxon>
        <taxon>Cryptodira</taxon>
        <taxon>Durocryptodira</taxon>
        <taxon>Testudinoidea</taxon>
        <taxon>Geoemydidae</taxon>
        <taxon>Geoemydinae</taxon>
        <taxon>Mauremys</taxon>
    </lineage>
</organism>
<feature type="region of interest" description="Disordered" evidence="1">
    <location>
        <begin position="294"/>
        <end position="318"/>
    </location>
</feature>
<evidence type="ECO:0000256" key="1">
    <source>
        <dbReference type="SAM" id="MobiDB-lite"/>
    </source>
</evidence>
<protein>
    <submittedName>
        <fullName evidence="2">Uncharacterized protein</fullName>
    </submittedName>
</protein>